<dbReference type="RefSeq" id="WP_191139998.1">
    <property type="nucleotide sequence ID" value="NZ_JACXAG020000002.1"/>
</dbReference>
<gene>
    <name evidence="1" type="ORF">IC620_02835</name>
</gene>
<proteinExistence type="predicted"/>
<protein>
    <submittedName>
        <fullName evidence="1">Uncharacterized protein</fullName>
    </submittedName>
</protein>
<dbReference type="AlphaFoldDB" id="A0A926N819"/>
<evidence type="ECO:0000313" key="1">
    <source>
        <dbReference type="EMBL" id="MBD1371288.1"/>
    </source>
</evidence>
<dbReference type="EMBL" id="JACXAH010000003">
    <property type="protein sequence ID" value="MBD1371288.1"/>
    <property type="molecule type" value="Genomic_DNA"/>
</dbReference>
<dbReference type="Proteomes" id="UP000661691">
    <property type="component" value="Unassembled WGS sequence"/>
</dbReference>
<reference evidence="1" key="1">
    <citation type="submission" date="2020-09" db="EMBL/GenBank/DDBJ databases">
        <title>A novel bacterium of genus Hazenella, isolated from South China Sea.</title>
        <authorList>
            <person name="Huang H."/>
            <person name="Mo K."/>
            <person name="Hu Y."/>
        </authorList>
    </citation>
    <scope>NUCLEOTIDE SEQUENCE</scope>
    <source>
        <strain evidence="1">IB182357</strain>
    </source>
</reference>
<comment type="caution">
    <text evidence="1">The sequence shown here is derived from an EMBL/GenBank/DDBJ whole genome shotgun (WGS) entry which is preliminary data.</text>
</comment>
<accession>A0A926N819</accession>
<organism evidence="1 2">
    <name type="scientific">Polycladospora coralii</name>
    <dbReference type="NCBI Taxonomy" id="2771432"/>
    <lineage>
        <taxon>Bacteria</taxon>
        <taxon>Bacillati</taxon>
        <taxon>Bacillota</taxon>
        <taxon>Bacilli</taxon>
        <taxon>Bacillales</taxon>
        <taxon>Thermoactinomycetaceae</taxon>
        <taxon>Polycladospora</taxon>
    </lineage>
</organism>
<evidence type="ECO:0000313" key="2">
    <source>
        <dbReference type="Proteomes" id="UP000661691"/>
    </source>
</evidence>
<keyword evidence="2" id="KW-1185">Reference proteome</keyword>
<sequence>MQLRDALFNWLQIQIVWEARSSDNAAQETVQFFEGILGQDHKVRDIHKKIDQHEYVVDYVEDGTVKTMRFPREQADQLLQDIMMEPKYNASCDGV</sequence>
<name>A0A926N819_9BACL</name>